<proteinExistence type="predicted"/>
<gene>
    <name evidence="2" type="ORF">GOCE00092_LOCUS8487</name>
</gene>
<evidence type="ECO:0000313" key="2">
    <source>
        <dbReference type="EMBL" id="CAD9279577.1"/>
    </source>
</evidence>
<feature type="compositionally biased region" description="Basic and acidic residues" evidence="1">
    <location>
        <begin position="123"/>
        <end position="149"/>
    </location>
</feature>
<dbReference type="EMBL" id="HBGK01016909">
    <property type="protein sequence ID" value="CAD9279577.1"/>
    <property type="molecule type" value="Transcribed_RNA"/>
</dbReference>
<evidence type="ECO:0000256" key="1">
    <source>
        <dbReference type="SAM" id="MobiDB-lite"/>
    </source>
</evidence>
<accession>A0A7S1UX12</accession>
<name>A0A7S1UX12_9STRA</name>
<sequence length="149" mass="16721">MYCTTFASLLNPEYSKPAVLDDHHHQEHFETNIPLVGSTSTTSTEVSLARSYSGLLTNGDHDAFQQQCLFRHPEDSFSSCLSLISEGDDEDYDSDSSYYDENDEEEPIMIIVGIDWKVGAVTDEQRRPPEAHAKASKQTHDDSCTKKKS</sequence>
<organism evidence="2">
    <name type="scientific">Grammatophora oceanica</name>
    <dbReference type="NCBI Taxonomy" id="210454"/>
    <lineage>
        <taxon>Eukaryota</taxon>
        <taxon>Sar</taxon>
        <taxon>Stramenopiles</taxon>
        <taxon>Ochrophyta</taxon>
        <taxon>Bacillariophyta</taxon>
        <taxon>Fragilariophyceae</taxon>
        <taxon>Fragilariophycidae</taxon>
        <taxon>Rhabdonematales</taxon>
        <taxon>Grammatophoraceae</taxon>
        <taxon>Grammatophora</taxon>
    </lineage>
</organism>
<feature type="region of interest" description="Disordered" evidence="1">
    <location>
        <begin position="122"/>
        <end position="149"/>
    </location>
</feature>
<protein>
    <submittedName>
        <fullName evidence="2">Uncharacterized protein</fullName>
    </submittedName>
</protein>
<reference evidence="2" key="1">
    <citation type="submission" date="2021-01" db="EMBL/GenBank/DDBJ databases">
        <authorList>
            <person name="Corre E."/>
            <person name="Pelletier E."/>
            <person name="Niang G."/>
            <person name="Scheremetjew M."/>
            <person name="Finn R."/>
            <person name="Kale V."/>
            <person name="Holt S."/>
            <person name="Cochrane G."/>
            <person name="Meng A."/>
            <person name="Brown T."/>
            <person name="Cohen L."/>
        </authorList>
    </citation>
    <scope>NUCLEOTIDE SEQUENCE</scope>
    <source>
        <strain evidence="2">CCMP 410</strain>
    </source>
</reference>
<dbReference type="AlphaFoldDB" id="A0A7S1UX12"/>